<keyword evidence="3" id="KW-1185">Reference proteome</keyword>
<evidence type="ECO:0000313" key="2">
    <source>
        <dbReference type="EMBL" id="KAK9170328.1"/>
    </source>
</evidence>
<feature type="region of interest" description="Disordered" evidence="1">
    <location>
        <begin position="1"/>
        <end position="27"/>
    </location>
</feature>
<comment type="caution">
    <text evidence="2">The sequence shown here is derived from an EMBL/GenBank/DDBJ whole genome shotgun (WGS) entry which is preliminary data.</text>
</comment>
<sequence>MEIAWSAGGGTPRSGGGLRRVGGEGGAGRCVECRGAGVGECLGARDTKVAEWGGRLECLGAGGGLGRWGRKPRHENRDPRSRFSP</sequence>
<name>A0AAP0LGL8_9MAGN</name>
<evidence type="ECO:0000256" key="1">
    <source>
        <dbReference type="SAM" id="MobiDB-lite"/>
    </source>
</evidence>
<evidence type="ECO:0000313" key="3">
    <source>
        <dbReference type="Proteomes" id="UP001420932"/>
    </source>
</evidence>
<accession>A0AAP0LGL8</accession>
<dbReference type="AlphaFoldDB" id="A0AAP0LGL8"/>
<feature type="compositionally biased region" description="Basic and acidic residues" evidence="1">
    <location>
        <begin position="75"/>
        <end position="85"/>
    </location>
</feature>
<reference evidence="2 3" key="1">
    <citation type="submission" date="2024-01" db="EMBL/GenBank/DDBJ databases">
        <title>Genome assemblies of Stephania.</title>
        <authorList>
            <person name="Yang L."/>
        </authorList>
    </citation>
    <scope>NUCLEOTIDE SEQUENCE [LARGE SCALE GENOMIC DNA]</scope>
    <source>
        <strain evidence="2">YNDBR</strain>
        <tissue evidence="2">Leaf</tissue>
    </source>
</reference>
<feature type="region of interest" description="Disordered" evidence="1">
    <location>
        <begin position="61"/>
        <end position="85"/>
    </location>
</feature>
<protein>
    <submittedName>
        <fullName evidence="2">Uncharacterized protein</fullName>
    </submittedName>
</protein>
<proteinExistence type="predicted"/>
<dbReference type="Proteomes" id="UP001420932">
    <property type="component" value="Unassembled WGS sequence"/>
</dbReference>
<gene>
    <name evidence="2" type="ORF">Syun_002468</name>
</gene>
<dbReference type="EMBL" id="JBBNAF010000001">
    <property type="protein sequence ID" value="KAK9170328.1"/>
    <property type="molecule type" value="Genomic_DNA"/>
</dbReference>
<feature type="compositionally biased region" description="Gly residues" evidence="1">
    <location>
        <begin position="7"/>
        <end position="27"/>
    </location>
</feature>
<organism evidence="2 3">
    <name type="scientific">Stephania yunnanensis</name>
    <dbReference type="NCBI Taxonomy" id="152371"/>
    <lineage>
        <taxon>Eukaryota</taxon>
        <taxon>Viridiplantae</taxon>
        <taxon>Streptophyta</taxon>
        <taxon>Embryophyta</taxon>
        <taxon>Tracheophyta</taxon>
        <taxon>Spermatophyta</taxon>
        <taxon>Magnoliopsida</taxon>
        <taxon>Ranunculales</taxon>
        <taxon>Menispermaceae</taxon>
        <taxon>Menispermoideae</taxon>
        <taxon>Cissampelideae</taxon>
        <taxon>Stephania</taxon>
    </lineage>
</organism>